<keyword evidence="4" id="KW-1185">Reference proteome</keyword>
<dbReference type="PANTHER" id="PTHR31896:SF64">
    <property type="entry name" value="TRICHOTHECENE 3-O-ACETYLTRANSFERASE"/>
    <property type="match status" value="1"/>
</dbReference>
<dbReference type="OrthoDB" id="1862401at2759"/>
<evidence type="ECO:0000313" key="3">
    <source>
        <dbReference type="EMBL" id="OJJ32178.1"/>
    </source>
</evidence>
<dbReference type="InterPro" id="IPR023213">
    <property type="entry name" value="CAT-like_dom_sf"/>
</dbReference>
<evidence type="ECO:0000313" key="4">
    <source>
        <dbReference type="Proteomes" id="UP000184383"/>
    </source>
</evidence>
<gene>
    <name evidence="3" type="ORF">ASPWEDRAFT_117644</name>
</gene>
<dbReference type="PANTHER" id="PTHR31896">
    <property type="entry name" value="FAMILY REGULATORY PROTEIN, PUTATIVE (AFU_ORTHOLOGUE AFUA_3G14730)-RELATED"/>
    <property type="match status" value="1"/>
</dbReference>
<keyword evidence="2" id="KW-0012">Acyltransferase</keyword>
<organism evidence="3 4">
    <name type="scientific">Aspergillus wentii DTO 134E9</name>
    <dbReference type="NCBI Taxonomy" id="1073089"/>
    <lineage>
        <taxon>Eukaryota</taxon>
        <taxon>Fungi</taxon>
        <taxon>Dikarya</taxon>
        <taxon>Ascomycota</taxon>
        <taxon>Pezizomycotina</taxon>
        <taxon>Eurotiomycetes</taxon>
        <taxon>Eurotiomycetidae</taxon>
        <taxon>Eurotiales</taxon>
        <taxon>Aspergillaceae</taxon>
        <taxon>Aspergillus</taxon>
        <taxon>Aspergillus subgen. Cremei</taxon>
    </lineage>
</organism>
<dbReference type="InterPro" id="IPR051283">
    <property type="entry name" value="Sec_Metabolite_Acyltrans"/>
</dbReference>
<dbReference type="EMBL" id="KV878215">
    <property type="protein sequence ID" value="OJJ32178.1"/>
    <property type="molecule type" value="Genomic_DNA"/>
</dbReference>
<reference evidence="4" key="1">
    <citation type="journal article" date="2017" name="Genome Biol.">
        <title>Comparative genomics reveals high biological diversity and specific adaptations in the industrially and medically important fungal genus Aspergillus.</title>
        <authorList>
            <person name="de Vries R.P."/>
            <person name="Riley R."/>
            <person name="Wiebenga A."/>
            <person name="Aguilar-Osorio G."/>
            <person name="Amillis S."/>
            <person name="Uchima C.A."/>
            <person name="Anderluh G."/>
            <person name="Asadollahi M."/>
            <person name="Askin M."/>
            <person name="Barry K."/>
            <person name="Battaglia E."/>
            <person name="Bayram O."/>
            <person name="Benocci T."/>
            <person name="Braus-Stromeyer S.A."/>
            <person name="Caldana C."/>
            <person name="Canovas D."/>
            <person name="Cerqueira G.C."/>
            <person name="Chen F."/>
            <person name="Chen W."/>
            <person name="Choi C."/>
            <person name="Clum A."/>
            <person name="Dos Santos R.A."/>
            <person name="Damasio A.R."/>
            <person name="Diallinas G."/>
            <person name="Emri T."/>
            <person name="Fekete E."/>
            <person name="Flipphi M."/>
            <person name="Freyberg S."/>
            <person name="Gallo A."/>
            <person name="Gournas C."/>
            <person name="Habgood R."/>
            <person name="Hainaut M."/>
            <person name="Harispe M.L."/>
            <person name="Henrissat B."/>
            <person name="Hilden K.S."/>
            <person name="Hope R."/>
            <person name="Hossain A."/>
            <person name="Karabika E."/>
            <person name="Karaffa L."/>
            <person name="Karanyi Z."/>
            <person name="Krasevec N."/>
            <person name="Kuo A."/>
            <person name="Kusch H."/>
            <person name="LaButti K."/>
            <person name="Lagendijk E.L."/>
            <person name="Lapidus A."/>
            <person name="Levasseur A."/>
            <person name="Lindquist E."/>
            <person name="Lipzen A."/>
            <person name="Logrieco A.F."/>
            <person name="MacCabe A."/>
            <person name="Maekelae M.R."/>
            <person name="Malavazi I."/>
            <person name="Melin P."/>
            <person name="Meyer V."/>
            <person name="Mielnichuk N."/>
            <person name="Miskei M."/>
            <person name="Molnar A.P."/>
            <person name="Mule G."/>
            <person name="Ngan C.Y."/>
            <person name="Orejas M."/>
            <person name="Orosz E."/>
            <person name="Ouedraogo J.P."/>
            <person name="Overkamp K.M."/>
            <person name="Park H.-S."/>
            <person name="Perrone G."/>
            <person name="Piumi F."/>
            <person name="Punt P.J."/>
            <person name="Ram A.F."/>
            <person name="Ramon A."/>
            <person name="Rauscher S."/>
            <person name="Record E."/>
            <person name="Riano-Pachon D.M."/>
            <person name="Robert V."/>
            <person name="Roehrig J."/>
            <person name="Ruller R."/>
            <person name="Salamov A."/>
            <person name="Salih N.S."/>
            <person name="Samson R.A."/>
            <person name="Sandor E."/>
            <person name="Sanguinetti M."/>
            <person name="Schuetze T."/>
            <person name="Sepcic K."/>
            <person name="Shelest E."/>
            <person name="Sherlock G."/>
            <person name="Sophianopoulou V."/>
            <person name="Squina F.M."/>
            <person name="Sun H."/>
            <person name="Susca A."/>
            <person name="Todd R.B."/>
            <person name="Tsang A."/>
            <person name="Unkles S.E."/>
            <person name="van de Wiele N."/>
            <person name="van Rossen-Uffink D."/>
            <person name="Oliveira J.V."/>
            <person name="Vesth T.C."/>
            <person name="Visser J."/>
            <person name="Yu J.-H."/>
            <person name="Zhou M."/>
            <person name="Andersen M.R."/>
            <person name="Archer D.B."/>
            <person name="Baker S.E."/>
            <person name="Benoit I."/>
            <person name="Brakhage A.A."/>
            <person name="Braus G.H."/>
            <person name="Fischer R."/>
            <person name="Frisvad J.C."/>
            <person name="Goldman G.H."/>
            <person name="Houbraken J."/>
            <person name="Oakley B."/>
            <person name="Pocsi I."/>
            <person name="Scazzocchio C."/>
            <person name="Seiboth B."/>
            <person name="vanKuyk P.A."/>
            <person name="Wortman J."/>
            <person name="Dyer P.S."/>
            <person name="Grigoriev I.V."/>
        </authorList>
    </citation>
    <scope>NUCLEOTIDE SEQUENCE [LARGE SCALE GENOMIC DNA]</scope>
    <source>
        <strain evidence="4">DTO 134E9</strain>
    </source>
</reference>
<dbReference type="GO" id="GO:0016746">
    <property type="term" value="F:acyltransferase activity"/>
    <property type="evidence" value="ECO:0007669"/>
    <property type="project" value="UniProtKB-KW"/>
</dbReference>
<evidence type="ECO:0000256" key="1">
    <source>
        <dbReference type="ARBA" id="ARBA00022679"/>
    </source>
</evidence>
<dbReference type="Pfam" id="PF02458">
    <property type="entry name" value="Transferase"/>
    <property type="match status" value="1"/>
</dbReference>
<dbReference type="VEuPathDB" id="FungiDB:ASPWEDRAFT_117644"/>
<evidence type="ECO:0000256" key="2">
    <source>
        <dbReference type="ARBA" id="ARBA00023315"/>
    </source>
</evidence>
<keyword evidence="1" id="KW-0808">Transferase</keyword>
<dbReference type="Proteomes" id="UP000184383">
    <property type="component" value="Unassembled WGS sequence"/>
</dbReference>
<dbReference type="Gene3D" id="3.30.559.10">
    <property type="entry name" value="Chloramphenicol acetyltransferase-like domain"/>
    <property type="match status" value="2"/>
</dbReference>
<dbReference type="RefSeq" id="XP_040685855.1">
    <property type="nucleotide sequence ID" value="XM_040828754.1"/>
</dbReference>
<sequence length="458" mass="50445">MASSFAPFTLSPFDHQFADAYISFLISFAPKEPSSCAAILESAARSLVERFPFLAGEIVTHPHLDGKDNVARIQPIQSNTDPIQLLRFRHFDASIASVPLLSQALCPLPVMIPPDQRRPPVAFQANIFTDGVVLGVNFTHLVFDATGVGKILEALAEYCNSPAVTCTPSKPDHPKRITAIFMNPPDPNSTASLPGGIDYLQGPLGVPREQIPLEQTFAAPSSLSTRRLTFSAANVLRLQEECNRLLQSQGSPDKPPSVSRNDVLSCLLGLCIQKVRGKTAQPGTKQDPLELAIGVNMRPRLASSIAADYMGNMAMPLILTTDINHAALDTPQPNLPLLTQLALRMREKLQSYESRFFNRVMSLARKQSDWSRSQIRFTKTTVTSWRHLNIYSLDFGAALGPVTNFDTPFAFFGGWSVVLPRYSSEGEKEARWDVDLTLESDLLELLVEDDWLSGVLEL</sequence>
<dbReference type="GeneID" id="63744602"/>
<accession>A0A1L9RBB6</accession>
<protein>
    <submittedName>
        <fullName evidence="3">Uncharacterized protein</fullName>
    </submittedName>
</protein>
<dbReference type="STRING" id="1073089.A0A1L9RBB6"/>
<proteinExistence type="predicted"/>
<name>A0A1L9RBB6_ASPWE</name>
<dbReference type="AlphaFoldDB" id="A0A1L9RBB6"/>